<dbReference type="PANTHER" id="PTHR16027:SF6">
    <property type="entry name" value="DILUTE DOMAIN-CONTAINING PROTEIN"/>
    <property type="match status" value="1"/>
</dbReference>
<organism evidence="4 5">
    <name type="scientific">Smittium mucronatum</name>
    <dbReference type="NCBI Taxonomy" id="133383"/>
    <lineage>
        <taxon>Eukaryota</taxon>
        <taxon>Fungi</taxon>
        <taxon>Fungi incertae sedis</taxon>
        <taxon>Zoopagomycota</taxon>
        <taxon>Kickxellomycotina</taxon>
        <taxon>Harpellomycetes</taxon>
        <taxon>Harpellales</taxon>
        <taxon>Legeriomycetaceae</taxon>
        <taxon>Smittium</taxon>
    </lineage>
</organism>
<feature type="compositionally biased region" description="Polar residues" evidence="2">
    <location>
        <begin position="883"/>
        <end position="895"/>
    </location>
</feature>
<gene>
    <name evidence="4" type="ORF">AYI68_g5653</name>
</gene>
<feature type="region of interest" description="Disordered" evidence="2">
    <location>
        <begin position="188"/>
        <end position="237"/>
    </location>
</feature>
<sequence>MELSDPPGLYKRNDILSHDFAKDMDIDVLEGDRQIPKSELSETCPEEETKFFNTNEEFMILVDQSLSISEKKDKLNTIFRQAAISGDLDRLKSLWANWKPAGWLDIDFKDQDGLSPLISAACFGKLDVVKFLIENGANVNLTDDFGWSALMWATNNNDEDIVNLLIQNHASIDPKSLRGHTAMNIATTHLSGRSESQESHEGTTTKSPADSNSTVSNAPSNLNSSVSPDSSKSNLDKNSSKRISKIISLLNKKKPIDLVTSEFDPFIRQDFDSNLVKAPEIDMDVDGVEENNDQGADFDWDSVLPDQMYVLSHSDIPKFLYILTSETNPKDCLSTKSFEFTPANMIFLALRFVATLGTPESLENFLYEAVASITHAIQTGKKSISDLAFWQSNAHVLCYFLCRDSNLKTKSLIVRERLSNLIIDCYLMYCKLAILRIDEYLDEAILDNTRNPEIFQGVEFEKSPKTNRLFNFFSSKTNDSVEESSMSVSGKPLQRAKSTRVRPKSKISLEVTKNADENVPKKTPEPSRMSYFFRRDSQSTKPKEVTTPILRNSSGQSPLIGTDNQIPFKQSLEILLSPKTVIDLLSEFVSSLIASYVHPNFISNSIDQLLQYMTFEMFNRVLTTKEFCCRSKALQIRLNLTVLEDWVHSKKFCNDDEVLLKMINLKIDKVFDPLIELLQLLQVITSLKNLNSFIETVESFTHINMLHLNTIIKNYRYEVGEPRILPQIICYVKPAATRIKDIQNTIKKTGVDSPNSISSNGKISDDYRSTTNSSIKSSSDYSDGASFNMVRGSGDNYIQSGHPLAKGDLSSFPINSYFKSSIDESVEFSHKAQEASLIDYNKSSFDGSIGNIDSSNSHSVSSMQKAVSNGSSNNGFASGRNSPRQLSLSSIISRNPNDKKKPIHLRNNRKMELTDKEKSNTHKFPTIVGGSPKISFDNNQTDSQNKILDEESEYIPSRPAINLTRDGKDFNRPHSMLPVMDNQFNINGNSPNDFLELDKFFRPSGLGISNNQFHNKRSLQLVNSNFSLAKNQQLQFDSTSFSDESISKLFDLFESQIISIPSIPNISDYLLYWKSISSRSELPVTVRVNDNDDRYKRVSGETAKPEFEVSFQNNASYVSEASELNNQIHNNGSKGNSNAEMDSKIDRKEESFLAEKLENLNFDEPKVHNFEMSLTNSHQSLPTSESSLYASEYNIQNGPSVLIAEIVYLIPLVNETFLHQLNDI</sequence>
<feature type="compositionally biased region" description="Low complexity" evidence="2">
    <location>
        <begin position="855"/>
        <end position="882"/>
    </location>
</feature>
<dbReference type="SUPFAM" id="SSF48403">
    <property type="entry name" value="Ankyrin repeat"/>
    <property type="match status" value="1"/>
</dbReference>
<dbReference type="InterPro" id="IPR002710">
    <property type="entry name" value="Dilute_dom"/>
</dbReference>
<dbReference type="InterPro" id="IPR052072">
    <property type="entry name" value="Vascular_dev_regulator"/>
</dbReference>
<dbReference type="Pfam" id="PF12796">
    <property type="entry name" value="Ank_2"/>
    <property type="match status" value="1"/>
</dbReference>
<reference evidence="4 5" key="1">
    <citation type="journal article" date="2016" name="Mol. Biol. Evol.">
        <title>Genome-Wide Survey of Gut Fungi (Harpellales) Reveals the First Horizontally Transferred Ubiquitin Gene from a Mosquito Host.</title>
        <authorList>
            <person name="Wang Y."/>
            <person name="White M.M."/>
            <person name="Kvist S."/>
            <person name="Moncalvo J.M."/>
        </authorList>
    </citation>
    <scope>NUCLEOTIDE SEQUENCE [LARGE SCALE GENOMIC DNA]</scope>
    <source>
        <strain evidence="4 5">ALG-7-W6</strain>
    </source>
</reference>
<dbReference type="SMART" id="SM01132">
    <property type="entry name" value="DIL"/>
    <property type="match status" value="1"/>
</dbReference>
<dbReference type="PROSITE" id="PS50088">
    <property type="entry name" value="ANK_REPEAT"/>
    <property type="match status" value="2"/>
</dbReference>
<feature type="compositionally biased region" description="Low complexity" evidence="2">
    <location>
        <begin position="219"/>
        <end position="233"/>
    </location>
</feature>
<dbReference type="SMART" id="SM00248">
    <property type="entry name" value="ANK"/>
    <property type="match status" value="2"/>
</dbReference>
<dbReference type="PROSITE" id="PS50297">
    <property type="entry name" value="ANK_REP_REGION"/>
    <property type="match status" value="1"/>
</dbReference>
<feature type="repeat" description="ANK" evidence="1">
    <location>
        <begin position="145"/>
        <end position="177"/>
    </location>
</feature>
<dbReference type="Gene3D" id="1.25.40.20">
    <property type="entry name" value="Ankyrin repeat-containing domain"/>
    <property type="match status" value="1"/>
</dbReference>
<evidence type="ECO:0000313" key="4">
    <source>
        <dbReference type="EMBL" id="OLY80253.1"/>
    </source>
</evidence>
<feature type="domain" description="Dilute" evidence="3">
    <location>
        <begin position="371"/>
        <end position="741"/>
    </location>
</feature>
<feature type="compositionally biased region" description="Polar residues" evidence="2">
    <location>
        <begin position="750"/>
        <end position="762"/>
    </location>
</feature>
<dbReference type="STRING" id="133383.A0A1R0GTN6"/>
<feature type="compositionally biased region" description="Low complexity" evidence="2">
    <location>
        <begin position="769"/>
        <end position="782"/>
    </location>
</feature>
<keyword evidence="5" id="KW-1185">Reference proteome</keyword>
<evidence type="ECO:0000256" key="2">
    <source>
        <dbReference type="SAM" id="MobiDB-lite"/>
    </source>
</evidence>
<evidence type="ECO:0000313" key="5">
    <source>
        <dbReference type="Proteomes" id="UP000187455"/>
    </source>
</evidence>
<dbReference type="OrthoDB" id="426293at2759"/>
<dbReference type="Proteomes" id="UP000187455">
    <property type="component" value="Unassembled WGS sequence"/>
</dbReference>
<dbReference type="InterPro" id="IPR036770">
    <property type="entry name" value="Ankyrin_rpt-contain_sf"/>
</dbReference>
<dbReference type="PANTHER" id="PTHR16027">
    <property type="entry name" value="DILUTE DOMAIN-CONTAINING PROTEIN YPR089W"/>
    <property type="match status" value="1"/>
</dbReference>
<feature type="region of interest" description="Disordered" evidence="2">
    <location>
        <begin position="750"/>
        <end position="782"/>
    </location>
</feature>
<name>A0A1R0GTN6_9FUNG</name>
<feature type="region of interest" description="Disordered" evidence="2">
    <location>
        <begin position="855"/>
        <end position="903"/>
    </location>
</feature>
<protein>
    <submittedName>
        <fullName evidence="4">Ankyrin repeat and EF-hand domain-containing protein 1</fullName>
    </submittedName>
</protein>
<comment type="caution">
    <text evidence="4">The sequence shown here is derived from an EMBL/GenBank/DDBJ whole genome shotgun (WGS) entry which is preliminary data.</text>
</comment>
<proteinExistence type="predicted"/>
<feature type="compositionally biased region" description="Polar residues" evidence="2">
    <location>
        <begin position="204"/>
        <end position="218"/>
    </location>
</feature>
<dbReference type="InterPro" id="IPR002110">
    <property type="entry name" value="Ankyrin_rpt"/>
</dbReference>
<dbReference type="AlphaFoldDB" id="A0A1R0GTN6"/>
<accession>A0A1R0GTN6</accession>
<dbReference type="Pfam" id="PF01843">
    <property type="entry name" value="DIL"/>
    <property type="match status" value="1"/>
</dbReference>
<dbReference type="GO" id="GO:0051020">
    <property type="term" value="F:GTPase binding"/>
    <property type="evidence" value="ECO:0007669"/>
    <property type="project" value="TreeGrafter"/>
</dbReference>
<evidence type="ECO:0000256" key="1">
    <source>
        <dbReference type="PROSITE-ProRule" id="PRU00023"/>
    </source>
</evidence>
<evidence type="ECO:0000259" key="3">
    <source>
        <dbReference type="PROSITE" id="PS51126"/>
    </source>
</evidence>
<dbReference type="PROSITE" id="PS51126">
    <property type="entry name" value="DILUTE"/>
    <property type="match status" value="1"/>
</dbReference>
<feature type="repeat" description="ANK" evidence="1">
    <location>
        <begin position="112"/>
        <end position="144"/>
    </location>
</feature>
<keyword evidence="1" id="KW-0040">ANK repeat</keyword>
<feature type="region of interest" description="Disordered" evidence="2">
    <location>
        <begin position="482"/>
        <end position="502"/>
    </location>
</feature>
<dbReference type="EMBL" id="LSSL01003629">
    <property type="protein sequence ID" value="OLY80253.1"/>
    <property type="molecule type" value="Genomic_DNA"/>
</dbReference>